<dbReference type="Proteomes" id="UP000887579">
    <property type="component" value="Unplaced"/>
</dbReference>
<sequence>MSVRRKRMSSIRASPATPRGSEWWKDDEVESQIFKSFIKRRKTSTEQVTKQRPPRIDIPPVTTEFDVDLKKCRRLVKESPTYHEVLESLYHLDENDEKFCVTEKVNPFFLQQFFTFANRAIHDSFFVPSQIFMVGIDAETFDKLEKYYQSIAQVHKEKNGNEKPILTPNLDRIPHMGDDSEQFQCFCPAKDVIPLRKRLPMQQHSYGAALSFCQEAHEIHGFSANLVVKHLKDLNLIQKLSANHKITFDKVNIEATCFSDNEEEEDDDEEKYPKIRALEDHLEDLELDSDIELDFDDELMDIPNASDTYLDLVRKQAAVTNCFAALGLSTLQSSETSLECQLKYQSFLLNERPKRSRTLRFSTAS</sequence>
<reference evidence="2" key="1">
    <citation type="submission" date="2022-11" db="UniProtKB">
        <authorList>
            <consortium name="WormBaseParasite"/>
        </authorList>
    </citation>
    <scope>IDENTIFICATION</scope>
</reference>
<dbReference type="WBParaSite" id="ES5_v2.g16516.t1">
    <property type="protein sequence ID" value="ES5_v2.g16516.t1"/>
    <property type="gene ID" value="ES5_v2.g16516"/>
</dbReference>
<accession>A0AC34FGT6</accession>
<evidence type="ECO:0000313" key="2">
    <source>
        <dbReference type="WBParaSite" id="ES5_v2.g16516.t1"/>
    </source>
</evidence>
<name>A0AC34FGT6_9BILA</name>
<protein>
    <submittedName>
        <fullName evidence="2">Uncharacterized protein</fullName>
    </submittedName>
</protein>
<evidence type="ECO:0000313" key="1">
    <source>
        <dbReference type="Proteomes" id="UP000887579"/>
    </source>
</evidence>
<proteinExistence type="predicted"/>
<organism evidence="1 2">
    <name type="scientific">Panagrolaimus sp. ES5</name>
    <dbReference type="NCBI Taxonomy" id="591445"/>
    <lineage>
        <taxon>Eukaryota</taxon>
        <taxon>Metazoa</taxon>
        <taxon>Ecdysozoa</taxon>
        <taxon>Nematoda</taxon>
        <taxon>Chromadorea</taxon>
        <taxon>Rhabditida</taxon>
        <taxon>Tylenchina</taxon>
        <taxon>Panagrolaimomorpha</taxon>
        <taxon>Panagrolaimoidea</taxon>
        <taxon>Panagrolaimidae</taxon>
        <taxon>Panagrolaimus</taxon>
    </lineage>
</organism>